<evidence type="ECO:0008006" key="4">
    <source>
        <dbReference type="Google" id="ProtNLM"/>
    </source>
</evidence>
<reference evidence="3" key="1">
    <citation type="journal article" date="2019" name="Int. J. Syst. Evol. Microbiol.">
        <title>The Global Catalogue of Microorganisms (GCM) 10K type strain sequencing project: providing services to taxonomists for standard genome sequencing and annotation.</title>
        <authorList>
            <consortium name="The Broad Institute Genomics Platform"/>
            <consortium name="The Broad Institute Genome Sequencing Center for Infectious Disease"/>
            <person name="Wu L."/>
            <person name="Ma J."/>
        </authorList>
    </citation>
    <scope>NUCLEOTIDE SEQUENCE [LARGE SCALE GENOMIC DNA]</scope>
    <source>
        <strain evidence="3">JCM 16704</strain>
    </source>
</reference>
<comment type="similarity">
    <text evidence="1">Belongs to the glycosyltransferase 20 family.</text>
</comment>
<dbReference type="EMBL" id="BAAAZI010000012">
    <property type="protein sequence ID" value="GAA4146265.1"/>
    <property type="molecule type" value="Genomic_DNA"/>
</dbReference>
<dbReference type="InterPro" id="IPR001830">
    <property type="entry name" value="Glyco_trans_20"/>
</dbReference>
<dbReference type="SUPFAM" id="SSF56784">
    <property type="entry name" value="HAD-like"/>
    <property type="match status" value="1"/>
</dbReference>
<evidence type="ECO:0000313" key="2">
    <source>
        <dbReference type="EMBL" id="GAA4146265.1"/>
    </source>
</evidence>
<dbReference type="InterPro" id="IPR003337">
    <property type="entry name" value="Trehalose_PPase"/>
</dbReference>
<dbReference type="PANTHER" id="PTHR10788:SF106">
    <property type="entry name" value="BCDNA.GH08860"/>
    <property type="match status" value="1"/>
</dbReference>
<sequence>MAWHYRKVHTGLGIMRAQELADALRHLLPQYDLQLLMGEKVIEVKINSLHKGKSALEVVAHYRPDFIFAIGDDSTDEDMFYELPDSAVTVKVGNKQTLARYYVENQEEAIKLLQQLMP</sequence>
<protein>
    <recommendedName>
        <fullName evidence="4">Trehalose 6-phosphate phosphatase</fullName>
    </recommendedName>
</protein>
<dbReference type="Proteomes" id="UP001500101">
    <property type="component" value="Unassembled WGS sequence"/>
</dbReference>
<proteinExistence type="inferred from homology"/>
<dbReference type="Gene3D" id="3.40.50.1000">
    <property type="entry name" value="HAD superfamily/HAD-like"/>
    <property type="match status" value="1"/>
</dbReference>
<name>A0ABP7Z2W6_9SPHI</name>
<accession>A0ABP7Z2W6</accession>
<dbReference type="Pfam" id="PF02358">
    <property type="entry name" value="Trehalose_PPase"/>
    <property type="match status" value="1"/>
</dbReference>
<dbReference type="InterPro" id="IPR023214">
    <property type="entry name" value="HAD_sf"/>
</dbReference>
<evidence type="ECO:0000313" key="3">
    <source>
        <dbReference type="Proteomes" id="UP001500101"/>
    </source>
</evidence>
<organism evidence="2 3">
    <name type="scientific">Sphingobacterium kyonggiense</name>
    <dbReference type="NCBI Taxonomy" id="714075"/>
    <lineage>
        <taxon>Bacteria</taxon>
        <taxon>Pseudomonadati</taxon>
        <taxon>Bacteroidota</taxon>
        <taxon>Sphingobacteriia</taxon>
        <taxon>Sphingobacteriales</taxon>
        <taxon>Sphingobacteriaceae</taxon>
        <taxon>Sphingobacterium</taxon>
    </lineage>
</organism>
<keyword evidence="3" id="KW-1185">Reference proteome</keyword>
<dbReference type="PANTHER" id="PTHR10788">
    <property type="entry name" value="TREHALOSE-6-PHOSPHATE SYNTHASE"/>
    <property type="match status" value="1"/>
</dbReference>
<comment type="caution">
    <text evidence="2">The sequence shown here is derived from an EMBL/GenBank/DDBJ whole genome shotgun (WGS) entry which is preliminary data.</text>
</comment>
<gene>
    <name evidence="2" type="ORF">GCM10022216_30970</name>
</gene>
<dbReference type="InterPro" id="IPR036412">
    <property type="entry name" value="HAD-like_sf"/>
</dbReference>
<evidence type="ECO:0000256" key="1">
    <source>
        <dbReference type="ARBA" id="ARBA00008799"/>
    </source>
</evidence>